<dbReference type="EMBL" id="JAQFWQ010000078">
    <property type="protein sequence ID" value="MDA2813449.1"/>
    <property type="molecule type" value="Genomic_DNA"/>
</dbReference>
<dbReference type="Proteomes" id="UP001527866">
    <property type="component" value="Unassembled WGS sequence"/>
</dbReference>
<sequence>MNVNPLVIGSVDNSEELFGGLAYELRDTKGTVLARVHEDLGESAGKRLVRAFARSMMNTRTLVVDSPDGERLLVLEEERTRTKSRTSVSTPSGDLIGTVTRTDRSALQRRFTVHDASHRKLASLGINGFKTGWEGCTVQGPGKRSLARIAVTGRRNSALKYFADFTVRQKVRLADPLPLLLRVAPMPLDYAETVDR</sequence>
<protein>
    <recommendedName>
        <fullName evidence="3">Scramblase</fullName>
    </recommendedName>
</protein>
<dbReference type="RefSeq" id="WP_270688462.1">
    <property type="nucleotide sequence ID" value="NZ_JAQFWQ010000078.1"/>
</dbReference>
<accession>A0ABT4U924</accession>
<name>A0ABT4U924_9ACTN</name>
<evidence type="ECO:0000313" key="2">
    <source>
        <dbReference type="Proteomes" id="UP001527866"/>
    </source>
</evidence>
<proteinExistence type="predicted"/>
<gene>
    <name evidence="1" type="ORF">O4J56_22580</name>
</gene>
<evidence type="ECO:0008006" key="3">
    <source>
        <dbReference type="Google" id="ProtNLM"/>
    </source>
</evidence>
<reference evidence="1 2" key="1">
    <citation type="submission" date="2023-01" db="EMBL/GenBank/DDBJ databases">
        <title>Draft genome sequence of Nocardiopsis sp. RSe5-2 isolated from halophytes.</title>
        <authorList>
            <person name="Duangmal K."/>
            <person name="Chantavorakit T."/>
        </authorList>
    </citation>
    <scope>NUCLEOTIDE SEQUENCE [LARGE SCALE GENOMIC DNA]</scope>
    <source>
        <strain evidence="1 2">RSe5-2</strain>
    </source>
</reference>
<evidence type="ECO:0000313" key="1">
    <source>
        <dbReference type="EMBL" id="MDA2813449.1"/>
    </source>
</evidence>
<keyword evidence="2" id="KW-1185">Reference proteome</keyword>
<organism evidence="1 2">
    <name type="scientific">Nocardiopsis endophytica</name>
    <dbReference type="NCBI Taxonomy" id="3018445"/>
    <lineage>
        <taxon>Bacteria</taxon>
        <taxon>Bacillati</taxon>
        <taxon>Actinomycetota</taxon>
        <taxon>Actinomycetes</taxon>
        <taxon>Streptosporangiales</taxon>
        <taxon>Nocardiopsidaceae</taxon>
        <taxon>Nocardiopsis</taxon>
    </lineage>
</organism>
<comment type="caution">
    <text evidence="1">The sequence shown here is derived from an EMBL/GenBank/DDBJ whole genome shotgun (WGS) entry which is preliminary data.</text>
</comment>